<proteinExistence type="predicted"/>
<protein>
    <submittedName>
        <fullName evidence="1">Uncharacterized protein</fullName>
    </submittedName>
</protein>
<evidence type="ECO:0000313" key="2">
    <source>
        <dbReference type="Proteomes" id="UP001148662"/>
    </source>
</evidence>
<sequence length="628" mass="71553">MWSNGHDIDARSQTISQRITGSLDYLLATCAELDVASIPPNLDLCLLYEKILDLSDRVLHLRNASLPVMRLPHEILRAIFQMVQGDVLLEFARGSELEDVHEWMNILSVCRRWHDVALSCAPLWATILIDGHRDTGLYPTTSDAFFQTGMARRFLRRSQRHPLHIGLRGISCFDDNYPEFELNYADFVSKLISILPRTRRLHIFASEMTFDIGYLLLEGNAPSLQTLTLDLYGGTTDELEEPSQFFTSPVYSLRSLRTTAAPELCLASGFRNLRHLRLFGRNFNAVTSFTELLDFLDANSTLKDLTFVECRFARIADLEERRLGMPNLRRLHLSNSGSCEALESLLLHFSLNAEVSISCRDRDMRIIKLQDILSQEMWNIRRLLLTITEHYGEICAFSASSALRLGGLPVGDARYHLDSIRSIANISGAVQDLWIQTRWFSPRARHQRHSDKATLGSEILDGAANIVKLYLCGDDRDEDDQANEVWLAALKGSLSPACSTDSRPPPCPLLRELHLFHPSEFAIAYTKETLEWRTQQGLPPLDKLYVYLPLEGYPEHALFAWRTAFERWESSAPSLLQRFVGELIFIRGDNLPWIELPPVCVGKTDCPWDGPTWDELRPSTRFDPMVFV</sequence>
<organism evidence="1 2">
    <name type="scientific">Phlebia brevispora</name>
    <dbReference type="NCBI Taxonomy" id="194682"/>
    <lineage>
        <taxon>Eukaryota</taxon>
        <taxon>Fungi</taxon>
        <taxon>Dikarya</taxon>
        <taxon>Basidiomycota</taxon>
        <taxon>Agaricomycotina</taxon>
        <taxon>Agaricomycetes</taxon>
        <taxon>Polyporales</taxon>
        <taxon>Meruliaceae</taxon>
        <taxon>Phlebia</taxon>
    </lineage>
</organism>
<gene>
    <name evidence="1" type="ORF">NM688_g350</name>
</gene>
<reference evidence="1" key="1">
    <citation type="submission" date="2022-07" db="EMBL/GenBank/DDBJ databases">
        <title>Genome Sequence of Phlebia brevispora.</title>
        <authorList>
            <person name="Buettner E."/>
        </authorList>
    </citation>
    <scope>NUCLEOTIDE SEQUENCE</scope>
    <source>
        <strain evidence="1">MPL23</strain>
    </source>
</reference>
<dbReference type="EMBL" id="JANHOG010000027">
    <property type="protein sequence ID" value="KAJ3559424.1"/>
    <property type="molecule type" value="Genomic_DNA"/>
</dbReference>
<comment type="caution">
    <text evidence="1">The sequence shown here is derived from an EMBL/GenBank/DDBJ whole genome shotgun (WGS) entry which is preliminary data.</text>
</comment>
<name>A0ACC1TEL1_9APHY</name>
<evidence type="ECO:0000313" key="1">
    <source>
        <dbReference type="EMBL" id="KAJ3559424.1"/>
    </source>
</evidence>
<keyword evidence="2" id="KW-1185">Reference proteome</keyword>
<accession>A0ACC1TEL1</accession>
<dbReference type="Proteomes" id="UP001148662">
    <property type="component" value="Unassembled WGS sequence"/>
</dbReference>